<feature type="region of interest" description="Disordered" evidence="1">
    <location>
        <begin position="142"/>
        <end position="229"/>
    </location>
</feature>
<dbReference type="Proteomes" id="UP000252139">
    <property type="component" value="Unassembled WGS sequence"/>
</dbReference>
<evidence type="ECO:0000313" key="4">
    <source>
        <dbReference type="Proteomes" id="UP000252139"/>
    </source>
</evidence>
<keyword evidence="4" id="KW-1185">Reference proteome</keyword>
<evidence type="ECO:0000256" key="1">
    <source>
        <dbReference type="SAM" id="MobiDB-lite"/>
    </source>
</evidence>
<dbReference type="Pfam" id="PF00652">
    <property type="entry name" value="Ricin_B_lectin"/>
    <property type="match status" value="1"/>
</dbReference>
<name>A0A367J6A1_RHIAZ</name>
<dbReference type="AlphaFoldDB" id="A0A367J6A1"/>
<dbReference type="InterPro" id="IPR035992">
    <property type="entry name" value="Ricin_B-like_lectins"/>
</dbReference>
<dbReference type="PANTHER" id="PTHR37450:SF1">
    <property type="entry name" value="CIPC PROTEIN"/>
    <property type="match status" value="1"/>
</dbReference>
<comment type="caution">
    <text evidence="3">The sequence shown here is derived from an EMBL/GenBank/DDBJ whole genome shotgun (WGS) entry which is preliminary data.</text>
</comment>
<feature type="region of interest" description="Disordered" evidence="1">
    <location>
        <begin position="295"/>
        <end position="323"/>
    </location>
</feature>
<evidence type="ECO:0000259" key="2">
    <source>
        <dbReference type="SMART" id="SM00458"/>
    </source>
</evidence>
<dbReference type="SUPFAM" id="SSF50370">
    <property type="entry name" value="Ricin B-like lectins"/>
    <property type="match status" value="1"/>
</dbReference>
<dbReference type="PROSITE" id="PS50231">
    <property type="entry name" value="RICIN_B_LECTIN"/>
    <property type="match status" value="1"/>
</dbReference>
<proteinExistence type="predicted"/>
<dbReference type="STRING" id="86630.A0A367J6A1"/>
<dbReference type="InterPro" id="IPR000772">
    <property type="entry name" value="Ricin_B_lectin"/>
</dbReference>
<dbReference type="Pfam" id="PF12585">
    <property type="entry name" value="DUF3759"/>
    <property type="match status" value="1"/>
</dbReference>
<dbReference type="OrthoDB" id="9895617at2759"/>
<dbReference type="EMBL" id="PJQL01002086">
    <property type="protein sequence ID" value="RCH85484.1"/>
    <property type="molecule type" value="Genomic_DNA"/>
</dbReference>
<feature type="domain" description="Ricin B lectin" evidence="2">
    <location>
        <begin position="7"/>
        <end position="142"/>
    </location>
</feature>
<sequence>MHGFPDGQYFFIKSQANGQVMDVYMGETTDDSNIIIWPQKAGDDNDNQLWRAEDGFLINKRSGLVMDVRGGDLKSDTAIVQYSRKMTMSHNQRFGYRDGFVYCLADPRLVMDIRGGGNKEGTRIILYKRKDSDNHNQKWTIVPVGEPQHGDGQVPYYPPPDYPQQQQQQQGYPQYPQQQQSPGYPQYPQQQQGQNYPYYPPPSGQSYGYGQPDNQYGGSPYPSYEDASRAHNEVYNEGRKAHLSHQLIAGAAAFEAVKAYARHQARQGEPMSHAFIKQSVAALAAAEVVKLAEEHNWSGDQKEKATREAQEAAEKYASREFQF</sequence>
<protein>
    <recommendedName>
        <fullName evidence="2">Ricin B lectin domain-containing protein</fullName>
    </recommendedName>
</protein>
<gene>
    <name evidence="3" type="ORF">CU097_004778</name>
</gene>
<feature type="compositionally biased region" description="Low complexity" evidence="1">
    <location>
        <begin position="163"/>
        <end position="197"/>
    </location>
</feature>
<evidence type="ECO:0000313" key="3">
    <source>
        <dbReference type="EMBL" id="RCH85484.1"/>
    </source>
</evidence>
<dbReference type="InterPro" id="IPR022234">
    <property type="entry name" value="DUF3759"/>
</dbReference>
<dbReference type="SMART" id="SM00458">
    <property type="entry name" value="RICIN"/>
    <property type="match status" value="1"/>
</dbReference>
<dbReference type="CDD" id="cd23454">
    <property type="entry name" value="beta-trefoil_Ricin_GllA-1"/>
    <property type="match status" value="1"/>
</dbReference>
<dbReference type="Gene3D" id="2.80.10.50">
    <property type="match status" value="1"/>
</dbReference>
<dbReference type="PANTHER" id="PTHR37450">
    <property type="entry name" value="CIPC PROTEIN"/>
    <property type="match status" value="1"/>
</dbReference>
<reference evidence="3 4" key="1">
    <citation type="journal article" date="2018" name="G3 (Bethesda)">
        <title>Phylogenetic and Phylogenomic Definition of Rhizopus Species.</title>
        <authorList>
            <person name="Gryganskyi A.P."/>
            <person name="Golan J."/>
            <person name="Dolatabadi S."/>
            <person name="Mondo S."/>
            <person name="Robb S."/>
            <person name="Idnurm A."/>
            <person name="Muszewska A."/>
            <person name="Steczkiewicz K."/>
            <person name="Masonjones S."/>
            <person name="Liao H.L."/>
            <person name="Gajdeczka M.T."/>
            <person name="Anike F."/>
            <person name="Vuek A."/>
            <person name="Anishchenko I.M."/>
            <person name="Voigt K."/>
            <person name="de Hoog G.S."/>
            <person name="Smith M.E."/>
            <person name="Heitman J."/>
            <person name="Vilgalys R."/>
            <person name="Stajich J.E."/>
        </authorList>
    </citation>
    <scope>NUCLEOTIDE SEQUENCE [LARGE SCALE GENOMIC DNA]</scope>
    <source>
        <strain evidence="3 4">CBS 357.93</strain>
    </source>
</reference>
<organism evidence="3 4">
    <name type="scientific">Rhizopus azygosporus</name>
    <name type="common">Rhizopus microsporus var. azygosporus</name>
    <dbReference type="NCBI Taxonomy" id="86630"/>
    <lineage>
        <taxon>Eukaryota</taxon>
        <taxon>Fungi</taxon>
        <taxon>Fungi incertae sedis</taxon>
        <taxon>Mucoromycota</taxon>
        <taxon>Mucoromycotina</taxon>
        <taxon>Mucoromycetes</taxon>
        <taxon>Mucorales</taxon>
        <taxon>Mucorineae</taxon>
        <taxon>Rhizopodaceae</taxon>
        <taxon>Rhizopus</taxon>
    </lineage>
</organism>
<accession>A0A367J6A1</accession>